<evidence type="ECO:0000256" key="1">
    <source>
        <dbReference type="SAM" id="SignalP"/>
    </source>
</evidence>
<reference evidence="2 3" key="1">
    <citation type="submission" date="2020-03" db="EMBL/GenBank/DDBJ databases">
        <title>Genomic Encyclopedia of Type Strains, Phase IV (KMG-V): Genome sequencing to study the core and pangenomes of soil and plant-associated prokaryotes.</title>
        <authorList>
            <person name="Whitman W."/>
        </authorList>
    </citation>
    <scope>NUCLEOTIDE SEQUENCE [LARGE SCALE GENOMIC DNA]</scope>
    <source>
        <strain evidence="2 3">1B</strain>
    </source>
</reference>
<feature type="chain" id="PRO_5046443093" description="Sulfatase N-terminal domain-containing protein" evidence="1">
    <location>
        <begin position="24"/>
        <end position="71"/>
    </location>
</feature>
<proteinExistence type="predicted"/>
<comment type="caution">
    <text evidence="2">The sequence shown here is derived from an EMBL/GenBank/DDBJ whole genome shotgun (WGS) entry which is preliminary data.</text>
</comment>
<keyword evidence="3" id="KW-1185">Reference proteome</keyword>
<evidence type="ECO:0008006" key="4">
    <source>
        <dbReference type="Google" id="ProtNLM"/>
    </source>
</evidence>
<keyword evidence="1" id="KW-0732">Signal</keyword>
<accession>A0ABX1HKJ7</accession>
<organism evidence="2 3">
    <name type="scientific">Hymenobacter artigasi</name>
    <dbReference type="NCBI Taxonomy" id="2719616"/>
    <lineage>
        <taxon>Bacteria</taxon>
        <taxon>Pseudomonadati</taxon>
        <taxon>Bacteroidota</taxon>
        <taxon>Cytophagia</taxon>
        <taxon>Cytophagales</taxon>
        <taxon>Hymenobacteraceae</taxon>
        <taxon>Hymenobacter</taxon>
    </lineage>
</organism>
<name>A0ABX1HKJ7_9BACT</name>
<evidence type="ECO:0000313" key="2">
    <source>
        <dbReference type="EMBL" id="NKI90355.1"/>
    </source>
</evidence>
<evidence type="ECO:0000313" key="3">
    <source>
        <dbReference type="Proteomes" id="UP000717634"/>
    </source>
</evidence>
<dbReference type="Proteomes" id="UP000717634">
    <property type="component" value="Unassembled WGS sequence"/>
</dbReference>
<protein>
    <recommendedName>
        <fullName evidence="4">Sulfatase N-terminal domain-containing protein</fullName>
    </recommendedName>
</protein>
<dbReference type="EMBL" id="JAAVTK010000008">
    <property type="protein sequence ID" value="NKI90355.1"/>
    <property type="molecule type" value="Genomic_DNA"/>
</dbReference>
<gene>
    <name evidence="2" type="ORF">HBN54_002955</name>
</gene>
<feature type="signal peptide" evidence="1">
    <location>
        <begin position="1"/>
        <end position="23"/>
    </location>
</feature>
<sequence length="71" mass="7825">MMPTLACLISFLLAWAVVSTVDAVSPRIQRSAGTTRPMSPRKATAQLPTNKPFILIADSQSPRYYSNDNTR</sequence>